<comment type="similarity">
    <text evidence="1 3">Belongs to the peptidase S33 family.</text>
</comment>
<dbReference type="InterPro" id="IPR002410">
    <property type="entry name" value="Peptidase_S33"/>
</dbReference>
<dbReference type="HOGENOM" id="CLU_020336_15_1_7"/>
<dbReference type="Proteomes" id="UP000009047">
    <property type="component" value="Chromosome"/>
</dbReference>
<dbReference type="RefSeq" id="WP_013256860.1">
    <property type="nucleotide sequence ID" value="NC_014365.1"/>
</dbReference>
<dbReference type="GO" id="GO:0008233">
    <property type="term" value="F:peptidase activity"/>
    <property type="evidence" value="ECO:0007669"/>
    <property type="project" value="InterPro"/>
</dbReference>
<evidence type="ECO:0000313" key="8">
    <source>
        <dbReference type="Proteomes" id="UP000009047"/>
    </source>
</evidence>
<feature type="domain" description="AB hydrolase-1" evidence="6">
    <location>
        <begin position="53"/>
        <end position="299"/>
    </location>
</feature>
<dbReference type="KEGG" id="dbr:Deba_0025"/>
<evidence type="ECO:0000256" key="3">
    <source>
        <dbReference type="PIRNR" id="PIRNR005539"/>
    </source>
</evidence>
<keyword evidence="5" id="KW-0732">Signal</keyword>
<dbReference type="EMBL" id="CP002085">
    <property type="protein sequence ID" value="ADK83404.1"/>
    <property type="molecule type" value="Genomic_DNA"/>
</dbReference>
<dbReference type="GO" id="GO:0006508">
    <property type="term" value="P:proteolysis"/>
    <property type="evidence" value="ECO:0007669"/>
    <property type="project" value="InterPro"/>
</dbReference>
<dbReference type="InterPro" id="IPR029058">
    <property type="entry name" value="AB_hydrolase_fold"/>
</dbReference>
<name>E1QD85_DESB2</name>
<dbReference type="Gene3D" id="3.40.50.1820">
    <property type="entry name" value="alpha/beta hydrolase"/>
    <property type="match status" value="1"/>
</dbReference>
<dbReference type="STRING" id="644282.Deba_0025"/>
<dbReference type="Pfam" id="PF00561">
    <property type="entry name" value="Abhydrolase_1"/>
    <property type="match status" value="1"/>
</dbReference>
<dbReference type="PANTHER" id="PTHR43798">
    <property type="entry name" value="MONOACYLGLYCEROL LIPASE"/>
    <property type="match status" value="1"/>
</dbReference>
<feature type="chain" id="PRO_5003150171" evidence="5">
    <location>
        <begin position="23"/>
        <end position="322"/>
    </location>
</feature>
<dbReference type="InterPro" id="IPR050266">
    <property type="entry name" value="AB_hydrolase_sf"/>
</dbReference>
<dbReference type="PRINTS" id="PR00793">
    <property type="entry name" value="PROAMNOPTASE"/>
</dbReference>
<evidence type="ECO:0000256" key="1">
    <source>
        <dbReference type="ARBA" id="ARBA00010088"/>
    </source>
</evidence>
<evidence type="ECO:0000313" key="7">
    <source>
        <dbReference type="EMBL" id="ADK83404.1"/>
    </source>
</evidence>
<feature type="active site" evidence="4">
    <location>
        <position position="266"/>
    </location>
</feature>
<dbReference type="InterPro" id="IPR005945">
    <property type="entry name" value="Pro_imino_pep"/>
</dbReference>
<organism evidence="7 8">
    <name type="scientific">Desulfarculus baarsii (strain ATCC 33931 / DSM 2075 / LMG 7858 / VKM B-1802 / 2st14)</name>
    <dbReference type="NCBI Taxonomy" id="644282"/>
    <lineage>
        <taxon>Bacteria</taxon>
        <taxon>Pseudomonadati</taxon>
        <taxon>Thermodesulfobacteriota</taxon>
        <taxon>Desulfarculia</taxon>
        <taxon>Desulfarculales</taxon>
        <taxon>Desulfarculaceae</taxon>
        <taxon>Desulfarculus</taxon>
    </lineage>
</organism>
<dbReference type="AlphaFoldDB" id="E1QD85"/>
<feature type="signal peptide" evidence="5">
    <location>
        <begin position="1"/>
        <end position="22"/>
    </location>
</feature>
<dbReference type="ESTHER" id="desb2-e1qd85">
    <property type="family name" value="Proline_iminopeptidase"/>
</dbReference>
<evidence type="ECO:0000256" key="5">
    <source>
        <dbReference type="SAM" id="SignalP"/>
    </source>
</evidence>
<dbReference type="PIRSF" id="PIRSF005539">
    <property type="entry name" value="Pept_S33_TRI_F1"/>
    <property type="match status" value="1"/>
</dbReference>
<reference evidence="7 8" key="1">
    <citation type="journal article" date="2010" name="Stand. Genomic Sci.">
        <title>Complete genome sequence of Desulfarculus baarsii type strain (2st14).</title>
        <authorList>
            <person name="Sun H."/>
            <person name="Spring S."/>
            <person name="Lapidus A."/>
            <person name="Davenport K."/>
            <person name="Del Rio T.G."/>
            <person name="Tice H."/>
            <person name="Nolan M."/>
            <person name="Copeland A."/>
            <person name="Cheng J.F."/>
            <person name="Lucas S."/>
            <person name="Tapia R."/>
            <person name="Goodwin L."/>
            <person name="Pitluck S."/>
            <person name="Ivanova N."/>
            <person name="Pagani I."/>
            <person name="Mavromatis K."/>
            <person name="Ovchinnikova G."/>
            <person name="Pati A."/>
            <person name="Chen A."/>
            <person name="Palaniappan K."/>
            <person name="Hauser L."/>
            <person name="Chang Y.J."/>
            <person name="Jeffries C.D."/>
            <person name="Detter J.C."/>
            <person name="Han C."/>
            <person name="Rohde M."/>
            <person name="Brambilla E."/>
            <person name="Goker M."/>
            <person name="Woyke T."/>
            <person name="Bristow J."/>
            <person name="Eisen J.A."/>
            <person name="Markowitz V."/>
            <person name="Hugenholtz P."/>
            <person name="Kyrpides N.C."/>
            <person name="Klenk H.P."/>
            <person name="Land M."/>
        </authorList>
    </citation>
    <scope>NUCLEOTIDE SEQUENCE [LARGE SCALE GENOMIC DNA]</scope>
    <source>
        <strain evidence="8">ATCC 33931 / DSM 2075 / LMG 7858 / VKM B-1802 / 2st14</strain>
    </source>
</reference>
<accession>E1QD85</accession>
<dbReference type="NCBIfam" id="TIGR01250">
    <property type="entry name" value="pro_imino_pep_2"/>
    <property type="match status" value="1"/>
</dbReference>
<gene>
    <name evidence="7" type="ordered locus">Deba_0025</name>
</gene>
<feature type="active site" description="Proton donor" evidence="4">
    <location>
        <position position="293"/>
    </location>
</feature>
<evidence type="ECO:0000256" key="2">
    <source>
        <dbReference type="ARBA" id="ARBA00022801"/>
    </source>
</evidence>
<evidence type="ECO:0000256" key="4">
    <source>
        <dbReference type="PIRSR" id="PIRSR005539-1"/>
    </source>
</evidence>
<dbReference type="SUPFAM" id="SSF53474">
    <property type="entry name" value="alpha/beta-Hydrolases"/>
    <property type="match status" value="1"/>
</dbReference>
<evidence type="ECO:0000259" key="6">
    <source>
        <dbReference type="Pfam" id="PF00561"/>
    </source>
</evidence>
<protein>
    <submittedName>
        <fullName evidence="7">Proline-specific peptidase</fullName>
    </submittedName>
</protein>
<keyword evidence="8" id="KW-1185">Reference proteome</keyword>
<dbReference type="InterPro" id="IPR000073">
    <property type="entry name" value="AB_hydrolase_1"/>
</dbReference>
<proteinExistence type="inferred from homology"/>
<feature type="active site" description="Nucleophile" evidence="4">
    <location>
        <position position="127"/>
    </location>
</feature>
<keyword evidence="2 3" id="KW-0378">Hydrolase</keyword>
<sequence>MKPGAWLMTALIAFALAGQALAAGGGKPVEGFVDTRDGRVFYRIHGQGKPGLPLLVVHGGPGANMQYLRPLAALADQRPVIFYDQLGGGDSDRPDDPALWNTARFVDELDQVRRALGLRRLFIVGQSWGAMLATQYVLSHGQEGVAGLILSGPLLSAPRWIADQRLLLAQTPPAIRQAVEKAEAAQSYDSPEYQRAMDVYYRRHLCRLDPWPDFLQESFARLALPVYLAMWGPSEFTCLGSLKEQDLSPRLGELLMPVLYVCGRFDEARPETVGWFAAQTPQGRLVVIEGASHSHHAERPEQFNQALRDFMAEVEASHRPLK</sequence>
<dbReference type="eggNOG" id="COG2267">
    <property type="taxonomic scope" value="Bacteria"/>
</dbReference>